<protein>
    <recommendedName>
        <fullName evidence="2">tRNA pseudouridine(55) synthase</fullName>
        <ecNumber evidence="2">5.4.99.25</ecNumber>
    </recommendedName>
</protein>
<evidence type="ECO:0000259" key="6">
    <source>
        <dbReference type="Pfam" id="PF01509"/>
    </source>
</evidence>
<dbReference type="RefSeq" id="XP_004352868.1">
    <property type="nucleotide sequence ID" value="XM_004352816.1"/>
</dbReference>
<comment type="similarity">
    <text evidence="1">Belongs to the pseudouridine synthase TruB family.</text>
</comment>
<evidence type="ECO:0000256" key="5">
    <source>
        <dbReference type="SAM" id="MobiDB-lite"/>
    </source>
</evidence>
<evidence type="ECO:0000313" key="7">
    <source>
        <dbReference type="EMBL" id="ELR23340.1"/>
    </source>
</evidence>
<accession>L8HDR9</accession>
<sequence length="255" mass="27973">MRRAASEASFTGGLCAVYKPAGSSSFAIVARVRDILKRAEGLRPRDPADVRPRTRVPQPKVGHGGTLDPFATGVLVLGVGDGCRLLQQYLVGPKEYVATGQLGVETDTLDTEGKEVLHRPCDHITKEMMEKTIEQFVGNIWQAPPAYSALRVNGVRAYKLARSGQEVDIPPRQVFVHSLTLVDFSPPFFTIRVKTDGGLYDIGHKLDSCAYTTALERTQHGPFTLDMALREHQWTADALHQAIAKWRAANPTPTA</sequence>
<dbReference type="KEGG" id="acan:ACA1_069240"/>
<dbReference type="GeneID" id="14924313"/>
<dbReference type="STRING" id="1257118.L8HDR9"/>
<dbReference type="NCBIfam" id="TIGR00431">
    <property type="entry name" value="TruB"/>
    <property type="match status" value="1"/>
</dbReference>
<dbReference type="PANTHER" id="PTHR13767">
    <property type="entry name" value="TRNA-PSEUDOURIDINE SYNTHASE"/>
    <property type="match status" value="1"/>
</dbReference>
<evidence type="ECO:0000256" key="2">
    <source>
        <dbReference type="ARBA" id="ARBA00012787"/>
    </source>
</evidence>
<name>L8HDR9_ACACF</name>
<reference evidence="7 8" key="1">
    <citation type="journal article" date="2013" name="Genome Biol.">
        <title>Genome of Acanthamoeba castellanii highlights extensive lateral gene transfer and early evolution of tyrosine kinase signaling.</title>
        <authorList>
            <person name="Clarke M."/>
            <person name="Lohan A.J."/>
            <person name="Liu B."/>
            <person name="Lagkouvardos I."/>
            <person name="Roy S."/>
            <person name="Zafar N."/>
            <person name="Bertelli C."/>
            <person name="Schilde C."/>
            <person name="Kianianmomeni A."/>
            <person name="Burglin T.R."/>
            <person name="Frech C."/>
            <person name="Turcotte B."/>
            <person name="Kopec K.O."/>
            <person name="Synnott J.M."/>
            <person name="Choo C."/>
            <person name="Paponov I."/>
            <person name="Finkler A."/>
            <person name="Soon Heng Tan C."/>
            <person name="Hutchins A.P."/>
            <person name="Weinmeier T."/>
            <person name="Rattei T."/>
            <person name="Chu J.S."/>
            <person name="Gimenez G."/>
            <person name="Irimia M."/>
            <person name="Rigden D.J."/>
            <person name="Fitzpatrick D.A."/>
            <person name="Lorenzo-Morales J."/>
            <person name="Bateman A."/>
            <person name="Chiu C.H."/>
            <person name="Tang P."/>
            <person name="Hegemann P."/>
            <person name="Fromm H."/>
            <person name="Raoult D."/>
            <person name="Greub G."/>
            <person name="Miranda-Saavedra D."/>
            <person name="Chen N."/>
            <person name="Nash P."/>
            <person name="Ginger M.L."/>
            <person name="Horn M."/>
            <person name="Schaap P."/>
            <person name="Caler L."/>
            <person name="Loftus B."/>
        </authorList>
    </citation>
    <scope>NUCLEOTIDE SEQUENCE [LARGE SCALE GENOMIC DNA]</scope>
    <source>
        <strain evidence="7 8">Neff</strain>
    </source>
</reference>
<evidence type="ECO:0000256" key="4">
    <source>
        <dbReference type="ARBA" id="ARBA00023235"/>
    </source>
</evidence>
<dbReference type="GO" id="GO:0005634">
    <property type="term" value="C:nucleus"/>
    <property type="evidence" value="ECO:0007669"/>
    <property type="project" value="TreeGrafter"/>
</dbReference>
<dbReference type="HAMAP" id="MF_01080">
    <property type="entry name" value="TruB_bact"/>
    <property type="match status" value="1"/>
</dbReference>
<dbReference type="PANTHER" id="PTHR13767:SF2">
    <property type="entry name" value="PSEUDOURIDYLATE SYNTHASE TRUB1"/>
    <property type="match status" value="1"/>
</dbReference>
<evidence type="ECO:0000313" key="8">
    <source>
        <dbReference type="Proteomes" id="UP000011083"/>
    </source>
</evidence>
<dbReference type="Proteomes" id="UP000011083">
    <property type="component" value="Unassembled WGS sequence"/>
</dbReference>
<dbReference type="InterPro" id="IPR020103">
    <property type="entry name" value="PsdUridine_synth_cat_dom_sf"/>
</dbReference>
<dbReference type="GO" id="GO:0003723">
    <property type="term" value="F:RNA binding"/>
    <property type="evidence" value="ECO:0007669"/>
    <property type="project" value="InterPro"/>
</dbReference>
<dbReference type="GO" id="GO:0006400">
    <property type="term" value="P:tRNA modification"/>
    <property type="evidence" value="ECO:0007669"/>
    <property type="project" value="TreeGrafter"/>
</dbReference>
<feature type="compositionally biased region" description="Basic and acidic residues" evidence="5">
    <location>
        <begin position="43"/>
        <end position="52"/>
    </location>
</feature>
<dbReference type="SUPFAM" id="SSF55120">
    <property type="entry name" value="Pseudouridine synthase"/>
    <property type="match status" value="1"/>
</dbReference>
<dbReference type="Gene3D" id="3.30.2350.10">
    <property type="entry name" value="Pseudouridine synthase"/>
    <property type="match status" value="1"/>
</dbReference>
<feature type="region of interest" description="Disordered" evidence="5">
    <location>
        <begin position="43"/>
        <end position="63"/>
    </location>
</feature>
<dbReference type="EC" id="5.4.99.25" evidence="2"/>
<gene>
    <name evidence="7" type="ORF">ACA1_069240</name>
</gene>
<keyword evidence="3" id="KW-0819">tRNA processing</keyword>
<keyword evidence="8" id="KW-1185">Reference proteome</keyword>
<feature type="domain" description="Pseudouridine synthase II N-terminal" evidence="6">
    <location>
        <begin position="57"/>
        <end position="200"/>
    </location>
</feature>
<dbReference type="InterPro" id="IPR014780">
    <property type="entry name" value="tRNA_psdUridine_synth_TruB"/>
</dbReference>
<organism evidence="7 8">
    <name type="scientific">Acanthamoeba castellanii (strain ATCC 30010 / Neff)</name>
    <dbReference type="NCBI Taxonomy" id="1257118"/>
    <lineage>
        <taxon>Eukaryota</taxon>
        <taxon>Amoebozoa</taxon>
        <taxon>Discosea</taxon>
        <taxon>Longamoebia</taxon>
        <taxon>Centramoebida</taxon>
        <taxon>Acanthamoebidae</taxon>
        <taxon>Acanthamoeba</taxon>
    </lineage>
</organism>
<keyword evidence="4" id="KW-0413">Isomerase</keyword>
<evidence type="ECO:0000256" key="3">
    <source>
        <dbReference type="ARBA" id="ARBA00022694"/>
    </source>
</evidence>
<dbReference type="AlphaFoldDB" id="L8HDR9"/>
<dbReference type="GO" id="GO:1990481">
    <property type="term" value="P:mRNA pseudouridine synthesis"/>
    <property type="evidence" value="ECO:0007669"/>
    <property type="project" value="TreeGrafter"/>
</dbReference>
<dbReference type="GO" id="GO:0160148">
    <property type="term" value="F:tRNA pseudouridine(55) synthase activity"/>
    <property type="evidence" value="ECO:0007669"/>
    <property type="project" value="UniProtKB-EC"/>
</dbReference>
<dbReference type="VEuPathDB" id="AmoebaDB:ACA1_069240"/>
<proteinExistence type="inferred from homology"/>
<dbReference type="EMBL" id="KB007857">
    <property type="protein sequence ID" value="ELR23340.1"/>
    <property type="molecule type" value="Genomic_DNA"/>
</dbReference>
<evidence type="ECO:0000256" key="1">
    <source>
        <dbReference type="ARBA" id="ARBA00008999"/>
    </source>
</evidence>
<dbReference type="Pfam" id="PF01509">
    <property type="entry name" value="TruB_N"/>
    <property type="match status" value="1"/>
</dbReference>
<dbReference type="OrthoDB" id="9995526at2759"/>
<dbReference type="OMA" id="QPWEHVK"/>
<dbReference type="InterPro" id="IPR002501">
    <property type="entry name" value="PsdUridine_synth_N"/>
</dbReference>